<dbReference type="PANTHER" id="PTHR24421:SF10">
    <property type="entry name" value="NITRATE_NITRITE SENSOR PROTEIN NARQ"/>
    <property type="match status" value="1"/>
</dbReference>
<keyword evidence="9" id="KW-1133">Transmembrane helix</keyword>
<dbReference type="Pfam" id="PF07730">
    <property type="entry name" value="HisKA_3"/>
    <property type="match status" value="1"/>
</dbReference>
<keyword evidence="4" id="KW-0808">Transferase</keyword>
<keyword evidence="6 12" id="KW-0418">Kinase</keyword>
<keyword evidence="9" id="KW-0812">Transmembrane</keyword>
<evidence type="ECO:0000256" key="3">
    <source>
        <dbReference type="ARBA" id="ARBA00022553"/>
    </source>
</evidence>
<protein>
    <recommendedName>
        <fullName evidence="2">histidine kinase</fullName>
        <ecNumber evidence="2">2.7.13.3</ecNumber>
    </recommendedName>
</protein>
<evidence type="ECO:0000256" key="4">
    <source>
        <dbReference type="ARBA" id="ARBA00022679"/>
    </source>
</evidence>
<dbReference type="EC" id="2.7.13.3" evidence="2"/>
<keyword evidence="7" id="KW-0067">ATP-binding</keyword>
<feature type="domain" description="Signal transduction histidine kinase subgroup 3 dimerisation and phosphoacceptor" evidence="10">
    <location>
        <begin position="240"/>
        <end position="308"/>
    </location>
</feature>
<feature type="transmembrane region" description="Helical" evidence="9">
    <location>
        <begin position="62"/>
        <end position="80"/>
    </location>
</feature>
<dbReference type="Gene3D" id="1.20.5.1930">
    <property type="match status" value="1"/>
</dbReference>
<keyword evidence="8" id="KW-0902">Two-component regulatory system</keyword>
<gene>
    <name evidence="12" type="ORF">ACFSYJ_04745</name>
</gene>
<comment type="catalytic activity">
    <reaction evidence="1">
        <text>ATP + protein L-histidine = ADP + protein N-phospho-L-histidine.</text>
        <dbReference type="EC" id="2.7.13.3"/>
    </reaction>
</comment>
<dbReference type="CDD" id="cd16917">
    <property type="entry name" value="HATPase_UhpB-NarQ-NarX-like"/>
    <property type="match status" value="1"/>
</dbReference>
<evidence type="ECO:0000259" key="11">
    <source>
        <dbReference type="Pfam" id="PF13796"/>
    </source>
</evidence>
<evidence type="ECO:0000256" key="8">
    <source>
        <dbReference type="ARBA" id="ARBA00023012"/>
    </source>
</evidence>
<keyword evidence="3" id="KW-0597">Phosphoprotein</keyword>
<organism evidence="12 13">
    <name type="scientific">Amycolatopsis samaneae</name>
    <dbReference type="NCBI Taxonomy" id="664691"/>
    <lineage>
        <taxon>Bacteria</taxon>
        <taxon>Bacillati</taxon>
        <taxon>Actinomycetota</taxon>
        <taxon>Actinomycetes</taxon>
        <taxon>Pseudonocardiales</taxon>
        <taxon>Pseudonocardiaceae</taxon>
        <taxon>Amycolatopsis</taxon>
    </lineage>
</organism>
<dbReference type="Pfam" id="PF13796">
    <property type="entry name" value="Sensor"/>
    <property type="match status" value="1"/>
</dbReference>
<evidence type="ECO:0000256" key="6">
    <source>
        <dbReference type="ARBA" id="ARBA00022777"/>
    </source>
</evidence>
<dbReference type="InterPro" id="IPR025828">
    <property type="entry name" value="Put_sensor_dom"/>
</dbReference>
<sequence length="429" mass="45400">MTSQFVPSTTGRGVVLRRIVGRWASRDFYAEYAWVFVSAVLSPLSLVTVLVGLVLGIALSPLLLGLLLLGGAVQYARLLGGAHRRLAGVMLGVRAPAPRPAELKPGLWGWLKARAGDPFGWRSVGYLVLRLPLAIAGPFLLVPATIFGFAATSYPVLWTLLGGKRLAVFDIYSRTWPGTLLWGAGGLLVLVALPWVTHLLVALDRLLVVALLGQRALSERVRDLEESRATAVEDAALRLRRIERDLHDGAQAQLVALAMRLGLAKDELTGETVDVGQVRELVTAAHANAKQALTELRDLARGIHPAALDAGLDIALSTLVASSGIDARIEVELPRRPPPSIETIVYFSAAELLTNAAKHAATPVLATISEHDDVLRLRVSDGGPGGARVVTGGGLAGLTDRLRTVDGELAIGSPAGGPTVVTAEIPLPH</sequence>
<dbReference type="EMBL" id="JBHUKU010000002">
    <property type="protein sequence ID" value="MFD2457892.1"/>
    <property type="molecule type" value="Genomic_DNA"/>
</dbReference>
<feature type="transmembrane region" description="Helical" evidence="9">
    <location>
        <begin position="181"/>
        <end position="212"/>
    </location>
</feature>
<name>A0ABW5G9Z6_9PSEU</name>
<accession>A0ABW5G9Z6</accession>
<feature type="domain" description="Putative sensor" evidence="11">
    <location>
        <begin position="35"/>
        <end position="212"/>
    </location>
</feature>
<dbReference type="RefSeq" id="WP_345389705.1">
    <property type="nucleotide sequence ID" value="NZ_BAABHG010000003.1"/>
</dbReference>
<keyword evidence="9" id="KW-0472">Membrane</keyword>
<dbReference type="GO" id="GO:0016301">
    <property type="term" value="F:kinase activity"/>
    <property type="evidence" value="ECO:0007669"/>
    <property type="project" value="UniProtKB-KW"/>
</dbReference>
<dbReference type="Gene3D" id="3.30.565.10">
    <property type="entry name" value="Histidine kinase-like ATPase, C-terminal domain"/>
    <property type="match status" value="1"/>
</dbReference>
<comment type="caution">
    <text evidence="12">The sequence shown here is derived from an EMBL/GenBank/DDBJ whole genome shotgun (WGS) entry which is preliminary data.</text>
</comment>
<dbReference type="Proteomes" id="UP001597419">
    <property type="component" value="Unassembled WGS sequence"/>
</dbReference>
<evidence type="ECO:0000259" key="10">
    <source>
        <dbReference type="Pfam" id="PF07730"/>
    </source>
</evidence>
<evidence type="ECO:0000256" key="9">
    <source>
        <dbReference type="SAM" id="Phobius"/>
    </source>
</evidence>
<evidence type="ECO:0000256" key="5">
    <source>
        <dbReference type="ARBA" id="ARBA00022741"/>
    </source>
</evidence>
<keyword evidence="13" id="KW-1185">Reference proteome</keyword>
<reference evidence="13" key="1">
    <citation type="journal article" date="2019" name="Int. J. Syst. Evol. Microbiol.">
        <title>The Global Catalogue of Microorganisms (GCM) 10K type strain sequencing project: providing services to taxonomists for standard genome sequencing and annotation.</title>
        <authorList>
            <consortium name="The Broad Institute Genomics Platform"/>
            <consortium name="The Broad Institute Genome Sequencing Center for Infectious Disease"/>
            <person name="Wu L."/>
            <person name="Ma J."/>
        </authorList>
    </citation>
    <scope>NUCLEOTIDE SEQUENCE [LARGE SCALE GENOMIC DNA]</scope>
    <source>
        <strain evidence="13">CGMCC 4.7643</strain>
    </source>
</reference>
<evidence type="ECO:0000313" key="12">
    <source>
        <dbReference type="EMBL" id="MFD2457892.1"/>
    </source>
</evidence>
<dbReference type="PANTHER" id="PTHR24421">
    <property type="entry name" value="NITRATE/NITRITE SENSOR PROTEIN NARX-RELATED"/>
    <property type="match status" value="1"/>
</dbReference>
<dbReference type="InterPro" id="IPR050482">
    <property type="entry name" value="Sensor_HK_TwoCompSys"/>
</dbReference>
<dbReference type="SUPFAM" id="SSF55874">
    <property type="entry name" value="ATPase domain of HSP90 chaperone/DNA topoisomerase II/histidine kinase"/>
    <property type="match status" value="1"/>
</dbReference>
<evidence type="ECO:0000256" key="2">
    <source>
        <dbReference type="ARBA" id="ARBA00012438"/>
    </source>
</evidence>
<evidence type="ECO:0000313" key="13">
    <source>
        <dbReference type="Proteomes" id="UP001597419"/>
    </source>
</evidence>
<feature type="transmembrane region" description="Helical" evidence="9">
    <location>
        <begin position="139"/>
        <end position="161"/>
    </location>
</feature>
<dbReference type="InterPro" id="IPR036890">
    <property type="entry name" value="HATPase_C_sf"/>
</dbReference>
<dbReference type="InterPro" id="IPR011712">
    <property type="entry name" value="Sig_transdc_His_kin_sub3_dim/P"/>
</dbReference>
<evidence type="ECO:0000256" key="1">
    <source>
        <dbReference type="ARBA" id="ARBA00000085"/>
    </source>
</evidence>
<feature type="transmembrane region" description="Helical" evidence="9">
    <location>
        <begin position="32"/>
        <end position="56"/>
    </location>
</feature>
<evidence type="ECO:0000256" key="7">
    <source>
        <dbReference type="ARBA" id="ARBA00022840"/>
    </source>
</evidence>
<proteinExistence type="predicted"/>
<keyword evidence="5" id="KW-0547">Nucleotide-binding</keyword>